<reference evidence="1 2" key="1">
    <citation type="journal article" date="2019" name="Sci. Rep.">
        <title>Comparative genomics of chytrid fungi reveal insights into the obligate biotrophic and pathogenic lifestyle of Synchytrium endobioticum.</title>
        <authorList>
            <person name="van de Vossenberg B.T.L.H."/>
            <person name="Warris S."/>
            <person name="Nguyen H.D.T."/>
            <person name="van Gent-Pelzer M.P.E."/>
            <person name="Joly D.L."/>
            <person name="van de Geest H.C."/>
            <person name="Bonants P.J.M."/>
            <person name="Smith D.S."/>
            <person name="Levesque C.A."/>
            <person name="van der Lee T.A.J."/>
        </authorList>
    </citation>
    <scope>NUCLEOTIDE SEQUENCE [LARGE SCALE GENOMIC DNA]</scope>
    <source>
        <strain evidence="1 2">MB42</strain>
    </source>
</reference>
<keyword evidence="2" id="KW-1185">Reference proteome</keyword>
<protein>
    <submittedName>
        <fullName evidence="1">Uncharacterized protein</fullName>
    </submittedName>
</protein>
<sequence length="83" mass="9188">MKFVSQLRNAPISTLTKKQNKVEDQISAEEVLVEIGTDKAPQATLRLSTCPTVETGDLENRAYSHALWCVIPHKSKQVVVQAP</sequence>
<proteinExistence type="predicted"/>
<dbReference type="AlphaFoldDB" id="A0A507DIW1"/>
<name>A0A507DIW1_9FUNG</name>
<evidence type="ECO:0000313" key="1">
    <source>
        <dbReference type="EMBL" id="TPX51533.1"/>
    </source>
</evidence>
<evidence type="ECO:0000313" key="2">
    <source>
        <dbReference type="Proteomes" id="UP000317494"/>
    </source>
</evidence>
<gene>
    <name evidence="1" type="ORF">SeMB42_g01906</name>
</gene>
<comment type="caution">
    <text evidence="1">The sequence shown here is derived from an EMBL/GenBank/DDBJ whole genome shotgun (WGS) entry which is preliminary data.</text>
</comment>
<accession>A0A507DIW1</accession>
<dbReference type="Proteomes" id="UP000317494">
    <property type="component" value="Unassembled WGS sequence"/>
</dbReference>
<dbReference type="VEuPathDB" id="FungiDB:SeMB42_g01906"/>
<dbReference type="EMBL" id="QEAN01000053">
    <property type="protein sequence ID" value="TPX51533.1"/>
    <property type="molecule type" value="Genomic_DNA"/>
</dbReference>
<organism evidence="1 2">
    <name type="scientific">Synchytrium endobioticum</name>
    <dbReference type="NCBI Taxonomy" id="286115"/>
    <lineage>
        <taxon>Eukaryota</taxon>
        <taxon>Fungi</taxon>
        <taxon>Fungi incertae sedis</taxon>
        <taxon>Chytridiomycota</taxon>
        <taxon>Chytridiomycota incertae sedis</taxon>
        <taxon>Chytridiomycetes</taxon>
        <taxon>Synchytriales</taxon>
        <taxon>Synchytriaceae</taxon>
        <taxon>Synchytrium</taxon>
    </lineage>
</organism>